<name>A0A9P4QKX7_9PLEO</name>
<evidence type="ECO:0000313" key="2">
    <source>
        <dbReference type="EMBL" id="KAF2726814.1"/>
    </source>
</evidence>
<proteinExistence type="predicted"/>
<evidence type="ECO:0000256" key="1">
    <source>
        <dbReference type="SAM" id="MobiDB-lite"/>
    </source>
</evidence>
<dbReference type="Proteomes" id="UP000799444">
    <property type="component" value="Unassembled WGS sequence"/>
</dbReference>
<evidence type="ECO:0000313" key="3">
    <source>
        <dbReference type="Proteomes" id="UP000799444"/>
    </source>
</evidence>
<feature type="region of interest" description="Disordered" evidence="1">
    <location>
        <begin position="1"/>
        <end position="133"/>
    </location>
</feature>
<dbReference type="EMBL" id="ML996387">
    <property type="protein sequence ID" value="KAF2726814.1"/>
    <property type="molecule type" value="Genomic_DNA"/>
</dbReference>
<reference evidence="2" key="1">
    <citation type="journal article" date="2020" name="Stud. Mycol.">
        <title>101 Dothideomycetes genomes: a test case for predicting lifestyles and emergence of pathogens.</title>
        <authorList>
            <person name="Haridas S."/>
            <person name="Albert R."/>
            <person name="Binder M."/>
            <person name="Bloem J."/>
            <person name="Labutti K."/>
            <person name="Salamov A."/>
            <person name="Andreopoulos B."/>
            <person name="Baker S."/>
            <person name="Barry K."/>
            <person name="Bills G."/>
            <person name="Bluhm B."/>
            <person name="Cannon C."/>
            <person name="Castanera R."/>
            <person name="Culley D."/>
            <person name="Daum C."/>
            <person name="Ezra D."/>
            <person name="Gonzalez J."/>
            <person name="Henrissat B."/>
            <person name="Kuo A."/>
            <person name="Liang C."/>
            <person name="Lipzen A."/>
            <person name="Lutzoni F."/>
            <person name="Magnuson J."/>
            <person name="Mondo S."/>
            <person name="Nolan M."/>
            <person name="Ohm R."/>
            <person name="Pangilinan J."/>
            <person name="Park H.-J."/>
            <person name="Ramirez L."/>
            <person name="Alfaro M."/>
            <person name="Sun H."/>
            <person name="Tritt A."/>
            <person name="Yoshinaga Y."/>
            <person name="Zwiers L.-H."/>
            <person name="Turgeon B."/>
            <person name="Goodwin S."/>
            <person name="Spatafora J."/>
            <person name="Crous P."/>
            <person name="Grigoriev I."/>
        </authorList>
    </citation>
    <scope>NUCLEOTIDE SEQUENCE</scope>
    <source>
        <strain evidence="2">CBS 125425</strain>
    </source>
</reference>
<organism evidence="2 3">
    <name type="scientific">Polyplosphaeria fusca</name>
    <dbReference type="NCBI Taxonomy" id="682080"/>
    <lineage>
        <taxon>Eukaryota</taxon>
        <taxon>Fungi</taxon>
        <taxon>Dikarya</taxon>
        <taxon>Ascomycota</taxon>
        <taxon>Pezizomycotina</taxon>
        <taxon>Dothideomycetes</taxon>
        <taxon>Pleosporomycetidae</taxon>
        <taxon>Pleosporales</taxon>
        <taxon>Tetraplosphaeriaceae</taxon>
        <taxon>Polyplosphaeria</taxon>
    </lineage>
</organism>
<comment type="caution">
    <text evidence="2">The sequence shown here is derived from an EMBL/GenBank/DDBJ whole genome shotgun (WGS) entry which is preliminary data.</text>
</comment>
<feature type="compositionally biased region" description="Polar residues" evidence="1">
    <location>
        <begin position="96"/>
        <end position="133"/>
    </location>
</feature>
<keyword evidence="3" id="KW-1185">Reference proteome</keyword>
<feature type="compositionally biased region" description="Basic and acidic residues" evidence="1">
    <location>
        <begin position="64"/>
        <end position="79"/>
    </location>
</feature>
<accession>A0A9P4QKX7</accession>
<sequence length="172" mass="18099">MKNQPTSRQTSANGNATSAASIDATIRSKKLADEAGAGAKPGSYNSNCGASPRDNRSVSNGKSSESDHGGASSDNDREAIGNTNLMGTGTKRTKDIINSPTKDIINSPTKDIINSPTKDIINSPTKAVDSNPSKCIDMGYKKNIDSKLTKKVPAGSNYRAPYVEDCNDSEEN</sequence>
<dbReference type="AlphaFoldDB" id="A0A9P4QKX7"/>
<gene>
    <name evidence="2" type="ORF">EJ04DRAFT_570935</name>
</gene>
<feature type="compositionally biased region" description="Low complexity" evidence="1">
    <location>
        <begin position="10"/>
        <end position="21"/>
    </location>
</feature>
<protein>
    <submittedName>
        <fullName evidence="2">Uncharacterized protein</fullName>
    </submittedName>
</protein>